<protein>
    <submittedName>
        <fullName evidence="1">Uncharacterized protein</fullName>
    </submittedName>
</protein>
<reference evidence="1 2" key="1">
    <citation type="submission" date="2015-09" db="EMBL/GenBank/DDBJ databases">
        <authorList>
            <consortium name="Swine Surveillance"/>
        </authorList>
    </citation>
    <scope>NUCLEOTIDE SEQUENCE [LARGE SCALE GENOMIC DNA]</scope>
    <source>
        <strain evidence="1 2">CECT 7688</strain>
    </source>
</reference>
<keyword evidence="2" id="KW-1185">Reference proteome</keyword>
<accession>A0A0P1FGF7</accession>
<dbReference type="AlphaFoldDB" id="A0A0P1FGF7"/>
<organism evidence="1 2">
    <name type="scientific">Shimia marina</name>
    <dbReference type="NCBI Taxonomy" id="321267"/>
    <lineage>
        <taxon>Bacteria</taxon>
        <taxon>Pseudomonadati</taxon>
        <taxon>Pseudomonadota</taxon>
        <taxon>Alphaproteobacteria</taxon>
        <taxon>Rhodobacterales</taxon>
        <taxon>Roseobacteraceae</taxon>
    </lineage>
</organism>
<evidence type="ECO:0000313" key="2">
    <source>
        <dbReference type="Proteomes" id="UP000054823"/>
    </source>
</evidence>
<gene>
    <name evidence="1" type="ORF">SHM7688_02369</name>
</gene>
<name>A0A0P1FGF7_9RHOB</name>
<dbReference type="EMBL" id="CYPW01000024">
    <property type="protein sequence ID" value="CUH52922.1"/>
    <property type="molecule type" value="Genomic_DNA"/>
</dbReference>
<evidence type="ECO:0000313" key="1">
    <source>
        <dbReference type="EMBL" id="CUH52922.1"/>
    </source>
</evidence>
<sequence length="38" mass="4315">MSLVGFVFVIGFFTVMLRQRSPMLQPLTEVRAPCSERA</sequence>
<proteinExistence type="predicted"/>
<dbReference type="Proteomes" id="UP000054823">
    <property type="component" value="Unassembled WGS sequence"/>
</dbReference>
<dbReference type="STRING" id="321267.SHM7688_02369"/>